<dbReference type="EMBL" id="SIYF01000479">
    <property type="protein sequence ID" value="TKK66809.1"/>
    <property type="molecule type" value="Genomic_DNA"/>
</dbReference>
<keyword evidence="1" id="KW-1133">Transmembrane helix</keyword>
<feature type="transmembrane region" description="Helical" evidence="1">
    <location>
        <begin position="184"/>
        <end position="202"/>
    </location>
</feature>
<evidence type="ECO:0008006" key="4">
    <source>
        <dbReference type="Google" id="ProtNLM"/>
    </source>
</evidence>
<dbReference type="Proteomes" id="UP000305511">
    <property type="component" value="Unassembled WGS sequence"/>
</dbReference>
<evidence type="ECO:0000256" key="1">
    <source>
        <dbReference type="SAM" id="Phobius"/>
    </source>
</evidence>
<proteinExistence type="predicted"/>
<sequence length="709" mass="82055">MLKKLIFLLSSVIFTLSMFTLFIVLENNLLENLLYDDVKELHITYDKDKDTDKLAEELQKVSLETKSTVAQYNFTEINKLMIISANPQKQLKLESGGYPTNNSTKFASNRSGKNNIGRLKIPNNLMEVNLFSFFQLKNVGMGSVFYVKGDLKKFIEVFKNYGHVTVQESIKASILNADDIQLTILLYLVLFFSISLVMLVFTQKKVVAIKKMLGYPLKSMLIASFRNFLPVLSGFLLASTFCIIRFWTVDRTLIVKTILYTTSAVLLLSLVYLLLMGILIQNINIINIIKGFFRGRVALAVLAVLLVLSLTLFFKQSMVTQNNFQKLVKLNLQEENWLQTKKLYTLRITNQLNRNNQQEEKAYLEKAQKFYHNISKKYPTFIVAPYNYVELQKNKANKPIYVGEMRGLTAEEFLTEPGGIDIIIDKNYLERNPIAFVNNNEVDRINTHSNELYVLIPEKYKHLISKIKENYEEATRFYLQEEPPNQEIILKEIKVTPILVKNNQRYFTYSTYYGTEENQNMIVDPIAIIMNPHLMSGLFWGNILTENGGLVIDFEHIGVDEPFNLLQTDIRRENLQNVIISTESVYRNVGDAIFRNKKRFIENSVQLALLIVLLTALNSLFVSGIYTLYLKKVFVKKMLGYSIVEQAMDVIFFPIGLELLTLIVTQYWLGINQLNVVFILYLILLNIICFTVFSKRKTKEFFKESIYDY</sequence>
<evidence type="ECO:0000313" key="3">
    <source>
        <dbReference type="Proteomes" id="UP000305511"/>
    </source>
</evidence>
<name>A0A4U4NZZ8_ENTFL</name>
<keyword evidence="1" id="KW-0472">Membrane</keyword>
<feature type="transmembrane region" description="Helical" evidence="1">
    <location>
        <begin position="675"/>
        <end position="693"/>
    </location>
</feature>
<protein>
    <recommendedName>
        <fullName evidence="4">Bacteriocin-associated integral membrane family protein</fullName>
    </recommendedName>
</protein>
<feature type="transmembrane region" description="Helical" evidence="1">
    <location>
        <begin position="292"/>
        <end position="314"/>
    </location>
</feature>
<feature type="transmembrane region" description="Helical" evidence="1">
    <location>
        <begin position="650"/>
        <end position="669"/>
    </location>
</feature>
<evidence type="ECO:0000313" key="2">
    <source>
        <dbReference type="EMBL" id="TKK66809.1"/>
    </source>
</evidence>
<gene>
    <name evidence="2" type="ORF">EY666_16050</name>
</gene>
<feature type="transmembrane region" description="Helical" evidence="1">
    <location>
        <begin position="259"/>
        <end position="280"/>
    </location>
</feature>
<feature type="transmembrane region" description="Helical" evidence="1">
    <location>
        <begin position="228"/>
        <end position="247"/>
    </location>
</feature>
<comment type="caution">
    <text evidence="2">The sequence shown here is derived from an EMBL/GenBank/DDBJ whole genome shotgun (WGS) entry which is preliminary data.</text>
</comment>
<feature type="transmembrane region" description="Helical" evidence="1">
    <location>
        <begin position="5"/>
        <end position="25"/>
    </location>
</feature>
<dbReference type="AlphaFoldDB" id="A0A4U4NZZ8"/>
<feature type="transmembrane region" description="Helical" evidence="1">
    <location>
        <begin position="607"/>
        <end position="629"/>
    </location>
</feature>
<organism evidence="2 3">
    <name type="scientific">Enterococcus faecalis</name>
    <name type="common">Streptococcus faecalis</name>
    <dbReference type="NCBI Taxonomy" id="1351"/>
    <lineage>
        <taxon>Bacteria</taxon>
        <taxon>Bacillati</taxon>
        <taxon>Bacillota</taxon>
        <taxon>Bacilli</taxon>
        <taxon>Lactobacillales</taxon>
        <taxon>Enterococcaceae</taxon>
        <taxon>Enterococcus</taxon>
    </lineage>
</organism>
<reference evidence="2 3" key="1">
    <citation type="submission" date="2019-02" db="EMBL/GenBank/DDBJ databases">
        <title>Bacteria dissemination in different level of health care in South Africa: the effectiveness of infections prevention and control.</title>
        <authorList>
            <person name="Shobo C."/>
            <person name="Amoako D.G."/>
            <person name="Allam M."/>
            <person name="Ismail A."/>
            <person name="Bester L.A."/>
            <person name="Essack S.Y."/>
        </authorList>
    </citation>
    <scope>NUCLEOTIDE SEQUENCE [LARGE SCALE GENOMIC DNA]</scope>
    <source>
        <strain evidence="2 3">2SIL2</strain>
    </source>
</reference>
<dbReference type="RefSeq" id="WP_104876255.1">
    <property type="nucleotide sequence ID" value="NZ_CAXOFL010000017.1"/>
</dbReference>
<keyword evidence="1" id="KW-0812">Transmembrane</keyword>
<accession>A0A4U4NZZ8</accession>